<evidence type="ECO:0000313" key="13">
    <source>
        <dbReference type="Proteomes" id="UP001243420"/>
    </source>
</evidence>
<organism evidence="12 13">
    <name type="scientific">Jannaschia ovalis</name>
    <dbReference type="NCBI Taxonomy" id="3038773"/>
    <lineage>
        <taxon>Bacteria</taxon>
        <taxon>Pseudomonadati</taxon>
        <taxon>Pseudomonadota</taxon>
        <taxon>Alphaproteobacteria</taxon>
        <taxon>Rhodobacterales</taxon>
        <taxon>Roseobacteraceae</taxon>
        <taxon>Jannaschia</taxon>
    </lineage>
</organism>
<keyword evidence="8" id="KW-0411">Iron-sulfur</keyword>
<keyword evidence="3" id="KW-0004">4Fe-4S</keyword>
<dbReference type="InterPro" id="IPR051536">
    <property type="entry name" value="UDG_Type-4/5"/>
</dbReference>
<dbReference type="NCBIfam" id="TIGR03915">
    <property type="entry name" value="SAM_7_link_chp"/>
    <property type="match status" value="1"/>
</dbReference>
<name>A0ABY8LDR8_9RHOB</name>
<comment type="similarity">
    <text evidence="1">Belongs to the uracil-DNA glycosylase (UDG) superfamily. Type 4 (UDGa) family.</text>
</comment>
<evidence type="ECO:0000256" key="4">
    <source>
        <dbReference type="ARBA" id="ARBA00022723"/>
    </source>
</evidence>
<dbReference type="NCBIfam" id="TIGR03914">
    <property type="entry name" value="UDG_fam_dom"/>
    <property type="match status" value="1"/>
</dbReference>
<keyword evidence="7" id="KW-0408">Iron</keyword>
<gene>
    <name evidence="12" type="ORF">P8627_04140</name>
</gene>
<keyword evidence="4" id="KW-0479">Metal-binding</keyword>
<evidence type="ECO:0000256" key="2">
    <source>
        <dbReference type="ARBA" id="ARBA00019403"/>
    </source>
</evidence>
<dbReference type="Gene3D" id="3.40.470.10">
    <property type="entry name" value="Uracil-DNA glycosylase-like domain"/>
    <property type="match status" value="1"/>
</dbReference>
<keyword evidence="13" id="KW-1185">Reference proteome</keyword>
<evidence type="ECO:0000256" key="8">
    <source>
        <dbReference type="ARBA" id="ARBA00023014"/>
    </source>
</evidence>
<dbReference type="InterPro" id="IPR023875">
    <property type="entry name" value="DNA_repair_put"/>
</dbReference>
<evidence type="ECO:0000256" key="10">
    <source>
        <dbReference type="SAM" id="MobiDB-lite"/>
    </source>
</evidence>
<dbReference type="SUPFAM" id="SSF52141">
    <property type="entry name" value="Uracil-DNA glycosylase-like"/>
    <property type="match status" value="1"/>
</dbReference>
<dbReference type="NCBIfam" id="TIGR00758">
    <property type="entry name" value="UDG_fam4"/>
    <property type="match status" value="1"/>
</dbReference>
<keyword evidence="9" id="KW-0234">DNA repair</keyword>
<dbReference type="Pfam" id="PF13566">
    <property type="entry name" value="DUF4130"/>
    <property type="match status" value="1"/>
</dbReference>
<protein>
    <recommendedName>
        <fullName evidence="2">Type-4 uracil-DNA glycosylase</fullName>
    </recommendedName>
</protein>
<dbReference type="Proteomes" id="UP001243420">
    <property type="component" value="Chromosome"/>
</dbReference>
<dbReference type="InterPro" id="IPR025404">
    <property type="entry name" value="DUF4130"/>
</dbReference>
<dbReference type="CDD" id="cd10030">
    <property type="entry name" value="UDG-F4_TTUDGA_SPO1dp_like"/>
    <property type="match status" value="1"/>
</dbReference>
<feature type="region of interest" description="Disordered" evidence="10">
    <location>
        <begin position="248"/>
        <end position="280"/>
    </location>
</feature>
<sequence>MYAPRLPRLGTEPAWRDAARRLAAVRPADIDWGWEDADAAFFADPLPEAPTDLTVPKAFPGLVRPLLSERSGRGFALAHALLHRLQAQRGLLSSRADSDVAEAQRIAKEIRRDIHKMHAFLRFREVDAPGPRRAFAAWFEPDHRIEEATADFFVNRFGDMDWRIVTPEVTVTYRDGALDLVATDSLRPEAEDPLEQLWTTYYSNIFNPARLKVDAMRAEMPKKYWRNLPEARAIPDLIAGARAATLKMQQAGPTQPAPQSLRRPARPEPEPAMPDTSPDLFGAPDLPTLAREVEGCTRCPLHAPATQVVFGEGPAAARVMIVGEQPGDREDIAGRPFVGPAGQLFDEVAQAAGLDRGDCYVTNAVKHFKFVQKGKRRIHQKPATSEVNACNWWLGQELRAVDPALVVAMGATALHALTGKGAGLLKRRGGVERTKDGRPVLVTVHPSYLLRLPDPEARARETEAFRRDLARIPDLLAA</sequence>
<evidence type="ECO:0000256" key="6">
    <source>
        <dbReference type="ARBA" id="ARBA00022801"/>
    </source>
</evidence>
<proteinExistence type="inferred from homology"/>
<dbReference type="PANTHER" id="PTHR33693">
    <property type="entry name" value="TYPE-5 URACIL-DNA GLYCOSYLASE"/>
    <property type="match status" value="1"/>
</dbReference>
<keyword evidence="6" id="KW-0378">Hydrolase</keyword>
<reference evidence="12 13" key="1">
    <citation type="submission" date="2023-04" db="EMBL/GenBank/DDBJ databases">
        <title>Jannaschia ovalis sp. nov., a marine bacterium isolated from sea tidal flat.</title>
        <authorList>
            <person name="Kwon D.Y."/>
            <person name="Kim J.-J."/>
        </authorList>
    </citation>
    <scope>NUCLEOTIDE SEQUENCE [LARGE SCALE GENOMIC DNA]</scope>
    <source>
        <strain evidence="12 13">GRR-S6-38</strain>
    </source>
</reference>
<dbReference type="EMBL" id="CP122537">
    <property type="protein sequence ID" value="WGH79465.1"/>
    <property type="molecule type" value="Genomic_DNA"/>
</dbReference>
<keyword evidence="5" id="KW-0227">DNA damage</keyword>
<feature type="domain" description="Uracil-DNA glycosylase-like" evidence="11">
    <location>
        <begin position="310"/>
        <end position="470"/>
    </location>
</feature>
<dbReference type="Pfam" id="PF03167">
    <property type="entry name" value="UDG"/>
    <property type="match status" value="1"/>
</dbReference>
<evidence type="ECO:0000256" key="7">
    <source>
        <dbReference type="ARBA" id="ARBA00023004"/>
    </source>
</evidence>
<evidence type="ECO:0000313" key="12">
    <source>
        <dbReference type="EMBL" id="WGH79465.1"/>
    </source>
</evidence>
<dbReference type="InterPro" id="IPR005273">
    <property type="entry name" value="Ura-DNA_glyco_family4"/>
</dbReference>
<evidence type="ECO:0000256" key="3">
    <source>
        <dbReference type="ARBA" id="ARBA00022485"/>
    </source>
</evidence>
<evidence type="ECO:0000256" key="5">
    <source>
        <dbReference type="ARBA" id="ARBA00022763"/>
    </source>
</evidence>
<accession>A0ABY8LDR8</accession>
<dbReference type="RefSeq" id="WP_279966337.1">
    <property type="nucleotide sequence ID" value="NZ_CP122537.1"/>
</dbReference>
<dbReference type="InterPro" id="IPR005122">
    <property type="entry name" value="Uracil-DNA_glycosylase-like"/>
</dbReference>
<evidence type="ECO:0000256" key="9">
    <source>
        <dbReference type="ARBA" id="ARBA00023204"/>
    </source>
</evidence>
<dbReference type="SMART" id="SM00987">
    <property type="entry name" value="UreE_C"/>
    <property type="match status" value="1"/>
</dbReference>
<dbReference type="InterPro" id="IPR036895">
    <property type="entry name" value="Uracil-DNA_glycosylase-like_sf"/>
</dbReference>
<evidence type="ECO:0000259" key="11">
    <source>
        <dbReference type="SMART" id="SM00986"/>
    </source>
</evidence>
<dbReference type="SMART" id="SM00986">
    <property type="entry name" value="UDG"/>
    <property type="match status" value="1"/>
</dbReference>
<evidence type="ECO:0000256" key="1">
    <source>
        <dbReference type="ARBA" id="ARBA00006521"/>
    </source>
</evidence>
<dbReference type="PANTHER" id="PTHR33693:SF9">
    <property type="entry name" value="TYPE-4 URACIL-DNA GLYCOSYLASE"/>
    <property type="match status" value="1"/>
</dbReference>